<protein>
    <recommendedName>
        <fullName evidence="4">NmrA-like domain-containing protein</fullName>
    </recommendedName>
</protein>
<reference evidence="6" key="2">
    <citation type="submission" date="2013-07" db="EMBL/GenBank/DDBJ databases">
        <authorList>
            <consortium name="The Broad Institute Genome Sequencing Platform"/>
            <person name="Cuomo C."/>
            <person name="Litvintseva A."/>
            <person name="Chen Y."/>
            <person name="Heitman J."/>
            <person name="Sun S."/>
            <person name="Springer D."/>
            <person name="Dromer F."/>
            <person name="Young S.K."/>
            <person name="Zeng Q."/>
            <person name="Gargeya S."/>
            <person name="Fitzgerald M."/>
            <person name="Abouelleil A."/>
            <person name="Alvarado L."/>
            <person name="Berlin A.M."/>
            <person name="Chapman S.B."/>
            <person name="Dewar J."/>
            <person name="Goldberg J."/>
            <person name="Griggs A."/>
            <person name="Gujja S."/>
            <person name="Hansen M."/>
            <person name="Howarth C."/>
            <person name="Imamovic A."/>
            <person name="Larimer J."/>
            <person name="McCowan C."/>
            <person name="Murphy C."/>
            <person name="Pearson M."/>
            <person name="Priest M."/>
            <person name="Roberts A."/>
            <person name="Saif S."/>
            <person name="Shea T."/>
            <person name="Sykes S."/>
            <person name="Wortman J."/>
            <person name="Nusbaum C."/>
            <person name="Birren B."/>
        </authorList>
    </citation>
    <scope>NUCLEOTIDE SEQUENCE</scope>
    <source>
        <strain evidence="6">CBS 10118</strain>
    </source>
</reference>
<dbReference type="VEuPathDB" id="FungiDB:I302_09062"/>
<dbReference type="Pfam" id="PF05368">
    <property type="entry name" value="NmrA"/>
    <property type="match status" value="1"/>
</dbReference>
<evidence type="ECO:0000313" key="7">
    <source>
        <dbReference type="Proteomes" id="UP000092730"/>
    </source>
</evidence>
<keyword evidence="7" id="KW-1185">Reference proteome</keyword>
<dbReference type="AlphaFoldDB" id="A0A1B9FRJ0"/>
<keyword evidence="2" id="KW-0521">NADP</keyword>
<comment type="similarity">
    <text evidence="1">Belongs to the NmrA-type oxidoreductase family.</text>
</comment>
<dbReference type="OrthoDB" id="300709at2759"/>
<dbReference type="SUPFAM" id="SSF51735">
    <property type="entry name" value="NAD(P)-binding Rossmann-fold domains"/>
    <property type="match status" value="1"/>
</dbReference>
<dbReference type="EMBL" id="KV700382">
    <property type="protein sequence ID" value="OCF21385.1"/>
    <property type="molecule type" value="Genomic_DNA"/>
</dbReference>
<dbReference type="Gene3D" id="3.90.25.10">
    <property type="entry name" value="UDP-galactose 4-epimerase, domain 1"/>
    <property type="match status" value="1"/>
</dbReference>
<dbReference type="CDD" id="cd05251">
    <property type="entry name" value="NmrA_like_SDR_a"/>
    <property type="match status" value="1"/>
</dbReference>
<evidence type="ECO:0000313" key="5">
    <source>
        <dbReference type="EMBL" id="OCF21385.1"/>
    </source>
</evidence>
<dbReference type="PANTHER" id="PTHR42748:SF30">
    <property type="entry name" value="NMRA-LIKE DOMAIN-CONTAINING PROTEIN"/>
    <property type="match status" value="1"/>
</dbReference>
<dbReference type="STRING" id="1296100.A0A1B9FRJ0"/>
<dbReference type="GeneID" id="30213461"/>
<name>A0A1B9FRJ0_9TREE</name>
<evidence type="ECO:0000313" key="6">
    <source>
        <dbReference type="EMBL" id="WVW82856.1"/>
    </source>
</evidence>
<dbReference type="Proteomes" id="UP000092730">
    <property type="component" value="Chromosome 3"/>
</dbReference>
<feature type="domain" description="NmrA-like" evidence="4">
    <location>
        <begin position="23"/>
        <end position="288"/>
    </location>
</feature>
<dbReference type="KEGG" id="kbi:30213461"/>
<dbReference type="InterPro" id="IPR051164">
    <property type="entry name" value="NmrA-like_oxidored"/>
</dbReference>
<accession>A0A1B9FRJ0</accession>
<reference evidence="5" key="3">
    <citation type="submission" date="2016-07" db="EMBL/GenBank/DDBJ databases">
        <title>Evolution of pathogenesis and genome organization in the Tremellales.</title>
        <authorList>
            <person name="Cuomo C."/>
            <person name="Litvintseva A."/>
            <person name="Heitman J."/>
            <person name="Chen Y."/>
            <person name="Sun S."/>
            <person name="Springer D."/>
            <person name="Dromer F."/>
            <person name="Young S."/>
            <person name="Zeng Q."/>
            <person name="Chapman S."/>
            <person name="Gujja S."/>
            <person name="Saif S."/>
            <person name="Birren B."/>
        </authorList>
    </citation>
    <scope>NUCLEOTIDE SEQUENCE</scope>
    <source>
        <strain evidence="5">CBS 10118</strain>
    </source>
</reference>
<dbReference type="InterPro" id="IPR008030">
    <property type="entry name" value="NmrA-like"/>
</dbReference>
<evidence type="ECO:0000256" key="3">
    <source>
        <dbReference type="ARBA" id="ARBA00023002"/>
    </source>
</evidence>
<dbReference type="RefSeq" id="XP_019042455.1">
    <property type="nucleotide sequence ID" value="XM_019195632.1"/>
</dbReference>
<sequence length="327" mass="36645">MQGENGTTTQARDGIVDGHSSDKKKFVVFTATGDQGESVCRYLLKDGQWDVIGITRNVSSEGAKELDKLGVRVVQGDMEDPSSYARYLKGAYGAFVNADFWAPYYASSSNPSIASETEYKHSKNAIDECIKAELKHVVYSTLDDLGEDGIPHFDSKANVSKYIRTTSLPTTHLITSYYFSNAIKFGQIKRDKHGTLLLATPAPDDCPIPGYAVEQTGAWVLKALNEPDKFIGKTIYACSDILTVSEMASTLTDVAEAKFDTLGLTREEFYSDGFRCKNDKELWLNFELFYRKLAKRDVQKSKELAPEQWSFREWAEQNHEFRKVAGI</sequence>
<evidence type="ECO:0000256" key="1">
    <source>
        <dbReference type="ARBA" id="ARBA00006328"/>
    </source>
</evidence>
<proteinExistence type="inferred from homology"/>
<dbReference type="GO" id="GO:0005634">
    <property type="term" value="C:nucleus"/>
    <property type="evidence" value="ECO:0007669"/>
    <property type="project" value="TreeGrafter"/>
</dbReference>
<dbReference type="InterPro" id="IPR036291">
    <property type="entry name" value="NAD(P)-bd_dom_sf"/>
</dbReference>
<gene>
    <name evidence="5" type="ORF">I302_09062</name>
    <name evidence="6" type="ORF">I302_104868</name>
</gene>
<dbReference type="EMBL" id="CP144543">
    <property type="protein sequence ID" value="WVW82856.1"/>
    <property type="molecule type" value="Genomic_DNA"/>
</dbReference>
<dbReference type="GO" id="GO:0016491">
    <property type="term" value="F:oxidoreductase activity"/>
    <property type="evidence" value="ECO:0007669"/>
    <property type="project" value="UniProtKB-KW"/>
</dbReference>
<reference evidence="6" key="4">
    <citation type="submission" date="2024-02" db="EMBL/GenBank/DDBJ databases">
        <title>Comparative genomics of Cryptococcus and Kwoniella reveals pathogenesis evolution and contrasting modes of karyotype evolution via chromosome fusion or intercentromeric recombination.</title>
        <authorList>
            <person name="Coelho M.A."/>
            <person name="David-Palma M."/>
            <person name="Shea T."/>
            <person name="Bowers K."/>
            <person name="McGinley-Smith S."/>
            <person name="Mohammad A.W."/>
            <person name="Gnirke A."/>
            <person name="Yurkov A.M."/>
            <person name="Nowrousian M."/>
            <person name="Sun S."/>
            <person name="Cuomo C.A."/>
            <person name="Heitman J."/>
        </authorList>
    </citation>
    <scope>NUCLEOTIDE SEQUENCE</scope>
    <source>
        <strain evidence="6">CBS 10118</strain>
    </source>
</reference>
<organism evidence="5">
    <name type="scientific">Kwoniella bestiolae CBS 10118</name>
    <dbReference type="NCBI Taxonomy" id="1296100"/>
    <lineage>
        <taxon>Eukaryota</taxon>
        <taxon>Fungi</taxon>
        <taxon>Dikarya</taxon>
        <taxon>Basidiomycota</taxon>
        <taxon>Agaricomycotina</taxon>
        <taxon>Tremellomycetes</taxon>
        <taxon>Tremellales</taxon>
        <taxon>Cryptococcaceae</taxon>
        <taxon>Kwoniella</taxon>
    </lineage>
</organism>
<evidence type="ECO:0000256" key="2">
    <source>
        <dbReference type="ARBA" id="ARBA00022857"/>
    </source>
</evidence>
<reference evidence="5" key="1">
    <citation type="submission" date="2013-07" db="EMBL/GenBank/DDBJ databases">
        <title>The Genome Sequence of Cryptococcus bestiolae CBS10118.</title>
        <authorList>
            <consortium name="The Broad Institute Genome Sequencing Platform"/>
            <person name="Cuomo C."/>
            <person name="Litvintseva A."/>
            <person name="Chen Y."/>
            <person name="Heitman J."/>
            <person name="Sun S."/>
            <person name="Springer D."/>
            <person name="Dromer F."/>
            <person name="Young S.K."/>
            <person name="Zeng Q."/>
            <person name="Gargeya S."/>
            <person name="Fitzgerald M."/>
            <person name="Abouelleil A."/>
            <person name="Alvarado L."/>
            <person name="Berlin A.M."/>
            <person name="Chapman S.B."/>
            <person name="Dewar J."/>
            <person name="Goldberg J."/>
            <person name="Griggs A."/>
            <person name="Gujja S."/>
            <person name="Hansen M."/>
            <person name="Howarth C."/>
            <person name="Imamovic A."/>
            <person name="Larimer J."/>
            <person name="McCowan C."/>
            <person name="Murphy C."/>
            <person name="Pearson M."/>
            <person name="Priest M."/>
            <person name="Roberts A."/>
            <person name="Saif S."/>
            <person name="Shea T."/>
            <person name="Sykes S."/>
            <person name="Wortman J."/>
            <person name="Nusbaum C."/>
            <person name="Birren B."/>
        </authorList>
    </citation>
    <scope>NUCLEOTIDE SEQUENCE [LARGE SCALE GENOMIC DNA]</scope>
    <source>
        <strain evidence="5">CBS 10118</strain>
    </source>
</reference>
<evidence type="ECO:0000259" key="4">
    <source>
        <dbReference type="Pfam" id="PF05368"/>
    </source>
</evidence>
<dbReference type="PANTHER" id="PTHR42748">
    <property type="entry name" value="NITROGEN METABOLITE REPRESSION PROTEIN NMRA FAMILY MEMBER"/>
    <property type="match status" value="1"/>
</dbReference>
<dbReference type="Gene3D" id="3.40.50.720">
    <property type="entry name" value="NAD(P)-binding Rossmann-like Domain"/>
    <property type="match status" value="1"/>
</dbReference>
<keyword evidence="3" id="KW-0560">Oxidoreductase</keyword>